<dbReference type="AlphaFoldDB" id="A0A1Q9A0X8"/>
<dbReference type="EMBL" id="MKIN01000024">
    <property type="protein sequence ID" value="OLP48146.1"/>
    <property type="molecule type" value="Genomic_DNA"/>
</dbReference>
<organism evidence="2 3">
    <name type="scientific">Allorhizobium taibaishanense</name>
    <dbReference type="NCBI Taxonomy" id="887144"/>
    <lineage>
        <taxon>Bacteria</taxon>
        <taxon>Pseudomonadati</taxon>
        <taxon>Pseudomonadota</taxon>
        <taxon>Alphaproteobacteria</taxon>
        <taxon>Hyphomicrobiales</taxon>
        <taxon>Rhizobiaceae</taxon>
        <taxon>Rhizobium/Agrobacterium group</taxon>
        <taxon>Allorhizobium</taxon>
    </lineage>
</organism>
<proteinExistence type="predicted"/>
<keyword evidence="3" id="KW-1185">Reference proteome</keyword>
<dbReference type="STRING" id="887144.BJF91_08325"/>
<dbReference type="OrthoDB" id="8480914at2"/>
<dbReference type="RefSeq" id="WP_075616199.1">
    <property type="nucleotide sequence ID" value="NZ_JACIED010000002.1"/>
</dbReference>
<gene>
    <name evidence="2" type="ORF">BJF91_08325</name>
    <name evidence="1" type="ORF">GGQ71_002067</name>
</gene>
<reference evidence="2 3" key="1">
    <citation type="submission" date="2016-09" db="EMBL/GenBank/DDBJ databases">
        <title>Rhizobium oryziradicis sp. nov., isolated from the root of rice.</title>
        <authorList>
            <person name="Zhao J."/>
            <person name="Zhang X."/>
        </authorList>
    </citation>
    <scope>NUCLEOTIDE SEQUENCE [LARGE SCALE GENOMIC DNA]</scope>
    <source>
        <strain evidence="2 3">14971</strain>
    </source>
</reference>
<evidence type="ECO:0000313" key="4">
    <source>
        <dbReference type="Proteomes" id="UP000544107"/>
    </source>
</evidence>
<sequence length="153" mass="16505">MSKILNLVKLDRKLKRLPDMAKAEIKAGMEAAADGVVAMMKSLVAVEDGTLRDSIGWTWGKVPKGAGIVAAVKSQMGNDLSITIYAGSTEAYYARWVEYGTAPHKNGGKFAGSENPGTNARPFFYVSWRASRKSARRAVRKAVRTAARKVAAS</sequence>
<dbReference type="InterPro" id="IPR010064">
    <property type="entry name" value="HK97-gp10_tail"/>
</dbReference>
<evidence type="ECO:0008006" key="5">
    <source>
        <dbReference type="Google" id="ProtNLM"/>
    </source>
</evidence>
<accession>A0A1Q9A0X8</accession>
<evidence type="ECO:0000313" key="1">
    <source>
        <dbReference type="EMBL" id="MBB4007804.1"/>
    </source>
</evidence>
<name>A0A1Q9A0X8_9HYPH</name>
<dbReference type="Proteomes" id="UP000185598">
    <property type="component" value="Unassembled WGS sequence"/>
</dbReference>
<protein>
    <recommendedName>
        <fullName evidence="5">HK97 gp10 family phage protein</fullName>
    </recommendedName>
</protein>
<evidence type="ECO:0000313" key="3">
    <source>
        <dbReference type="Proteomes" id="UP000185598"/>
    </source>
</evidence>
<dbReference type="Proteomes" id="UP000544107">
    <property type="component" value="Unassembled WGS sequence"/>
</dbReference>
<comment type="caution">
    <text evidence="2">The sequence shown here is derived from an EMBL/GenBank/DDBJ whole genome shotgun (WGS) entry which is preliminary data.</text>
</comment>
<dbReference type="EMBL" id="JACIED010000002">
    <property type="protein sequence ID" value="MBB4007804.1"/>
    <property type="molecule type" value="Genomic_DNA"/>
</dbReference>
<reference evidence="1 4" key="2">
    <citation type="submission" date="2020-08" db="EMBL/GenBank/DDBJ databases">
        <title>Genomic Encyclopedia of Type Strains, Phase IV (KMG-IV): sequencing the most valuable type-strain genomes for metagenomic binning, comparative biology and taxonomic classification.</title>
        <authorList>
            <person name="Goeker M."/>
        </authorList>
    </citation>
    <scope>NUCLEOTIDE SEQUENCE [LARGE SCALE GENOMIC DNA]</scope>
    <source>
        <strain evidence="1 4">DSM 100021</strain>
    </source>
</reference>
<dbReference type="Pfam" id="PF04883">
    <property type="entry name" value="HK97-gp10_like"/>
    <property type="match status" value="1"/>
</dbReference>
<evidence type="ECO:0000313" key="2">
    <source>
        <dbReference type="EMBL" id="OLP48146.1"/>
    </source>
</evidence>